<sequence length="588" mass="64540">MKTNEEIRLAALHSLKLLDTPASESFDRITRMASQIFDLPIAAISLTDSDRQWFKARVGVEHQSIPRDKAPCAAVAESTELLVVPDLSKDAHYHDSVLAKTGVRFYAGAPLTTREGHCLGALCVLGAEPRETTENEIASLQDLAAMVMAQIELQHAYGRIEPVSGLPNRTQFSEDVSDLLRGPAWRTAYTGVLIDLAETRQLDDLSRVMGTAEIDAKVRDAAQRLRAIVGGKTTLYHVSTTQFAFIRDRNIAGLDCMVYLRQLLGDLDDESDLRFLMTPAIGVAPLKPDTTPSDFLRAMSSAAQDARLTATHVAVFSQASDDRYQRSFRLLQDFDNALQGSDQLSIVFQPRVSLPDGHCVGAEVLLRWLHPELGAISPGEFAPIIEQSPHIGKMTAWVLDAALREAGNLKSRGVIVPVSVNISAANLDEPDFVQRVQLSLLRHGIRPAMLELEVTESAIMKDAANALAKLQALSDGGVRLSIDDFGTGYSSLSYLQTLPTTVVKIDQSFIRSMDDGFRETNLVRSMIQLSHDLGYQVVAEGVETTEAAEALSKMGCDEAQGYLFAKPLSPAAFEEWFFERKMEHQIAC</sequence>
<keyword evidence="3" id="KW-1185">Reference proteome</keyword>
<comment type="caution">
    <text evidence="2">The sequence shown here is derived from an EMBL/GenBank/DDBJ whole genome shotgun (WGS) entry which is preliminary data.</text>
</comment>
<dbReference type="AlphaFoldDB" id="A0A7X0JHI2"/>
<dbReference type="EMBL" id="JACHBU010000002">
    <property type="protein sequence ID" value="MBB6507659.1"/>
    <property type="molecule type" value="Genomic_DNA"/>
</dbReference>
<dbReference type="RefSeq" id="WP_092661266.1">
    <property type="nucleotide sequence ID" value="NZ_JACHBU010000002.1"/>
</dbReference>
<reference evidence="2 3" key="1">
    <citation type="submission" date="2020-08" db="EMBL/GenBank/DDBJ databases">
        <title>The Agave Microbiome: Exploring the role of microbial communities in plant adaptations to desert environments.</title>
        <authorList>
            <person name="Partida-Martinez L.P."/>
        </authorList>
    </citation>
    <scope>NUCLEOTIDE SEQUENCE [LARGE SCALE GENOMIC DNA]</scope>
    <source>
        <strain evidence="2 3">AS3.12</strain>
    </source>
</reference>
<dbReference type="InterPro" id="IPR029787">
    <property type="entry name" value="Nucleotide_cyclase"/>
</dbReference>
<dbReference type="SMART" id="SM00267">
    <property type="entry name" value="GGDEF"/>
    <property type="match status" value="1"/>
</dbReference>
<protein>
    <submittedName>
        <fullName evidence="2">EAL domain-containing protein (Putative c-di-GMP-specific phosphodiesterase class I)</fullName>
    </submittedName>
</protein>
<feature type="domain" description="EAL" evidence="1">
    <location>
        <begin position="327"/>
        <end position="581"/>
    </location>
</feature>
<dbReference type="InterPro" id="IPR000160">
    <property type="entry name" value="GGDEF_dom"/>
</dbReference>
<dbReference type="SUPFAM" id="SSF55073">
    <property type="entry name" value="Nucleotide cyclase"/>
    <property type="match status" value="1"/>
</dbReference>
<accession>A0A7X0JHI2</accession>
<proteinExistence type="predicted"/>
<dbReference type="InterPro" id="IPR001633">
    <property type="entry name" value="EAL_dom"/>
</dbReference>
<evidence type="ECO:0000313" key="2">
    <source>
        <dbReference type="EMBL" id="MBB6507659.1"/>
    </source>
</evidence>
<dbReference type="Pfam" id="PF00563">
    <property type="entry name" value="EAL"/>
    <property type="match status" value="1"/>
</dbReference>
<dbReference type="SUPFAM" id="SSF55781">
    <property type="entry name" value="GAF domain-like"/>
    <property type="match status" value="1"/>
</dbReference>
<name>A0A7X0JHI2_9HYPH</name>
<organism evidence="2 3">
    <name type="scientific">Rhizobium soli</name>
    <dbReference type="NCBI Taxonomy" id="424798"/>
    <lineage>
        <taxon>Bacteria</taxon>
        <taxon>Pseudomonadati</taxon>
        <taxon>Pseudomonadota</taxon>
        <taxon>Alphaproteobacteria</taxon>
        <taxon>Hyphomicrobiales</taxon>
        <taxon>Rhizobiaceae</taxon>
        <taxon>Rhizobium/Agrobacterium group</taxon>
        <taxon>Rhizobium</taxon>
    </lineage>
</organism>
<dbReference type="Proteomes" id="UP000585437">
    <property type="component" value="Unassembled WGS sequence"/>
</dbReference>
<gene>
    <name evidence="2" type="ORF">F4695_000991</name>
</gene>
<dbReference type="InterPro" id="IPR050706">
    <property type="entry name" value="Cyclic-di-GMP_PDE-like"/>
</dbReference>
<dbReference type="InterPro" id="IPR035919">
    <property type="entry name" value="EAL_sf"/>
</dbReference>
<dbReference type="InterPro" id="IPR003018">
    <property type="entry name" value="GAF"/>
</dbReference>
<dbReference type="Pfam" id="PF01590">
    <property type="entry name" value="GAF"/>
    <property type="match status" value="1"/>
</dbReference>
<evidence type="ECO:0000313" key="3">
    <source>
        <dbReference type="Proteomes" id="UP000585437"/>
    </source>
</evidence>
<dbReference type="PROSITE" id="PS50883">
    <property type="entry name" value="EAL"/>
    <property type="match status" value="1"/>
</dbReference>
<dbReference type="PANTHER" id="PTHR33121">
    <property type="entry name" value="CYCLIC DI-GMP PHOSPHODIESTERASE PDEF"/>
    <property type="match status" value="1"/>
</dbReference>
<dbReference type="SMART" id="SM00065">
    <property type="entry name" value="GAF"/>
    <property type="match status" value="1"/>
</dbReference>
<dbReference type="GO" id="GO:0071111">
    <property type="term" value="F:cyclic-guanylate-specific phosphodiesterase activity"/>
    <property type="evidence" value="ECO:0007669"/>
    <property type="project" value="InterPro"/>
</dbReference>
<dbReference type="InterPro" id="IPR029016">
    <property type="entry name" value="GAF-like_dom_sf"/>
</dbReference>
<dbReference type="Gene3D" id="3.30.450.40">
    <property type="match status" value="1"/>
</dbReference>
<dbReference type="SUPFAM" id="SSF141868">
    <property type="entry name" value="EAL domain-like"/>
    <property type="match status" value="1"/>
</dbReference>
<evidence type="ECO:0000259" key="1">
    <source>
        <dbReference type="PROSITE" id="PS50883"/>
    </source>
</evidence>
<dbReference type="PANTHER" id="PTHR33121:SF19">
    <property type="entry name" value="CYCLIC DI-GMP PHOSPHODIESTERASE PA2567"/>
    <property type="match status" value="1"/>
</dbReference>
<dbReference type="SMART" id="SM00052">
    <property type="entry name" value="EAL"/>
    <property type="match status" value="1"/>
</dbReference>
<dbReference type="InterPro" id="IPR043128">
    <property type="entry name" value="Rev_trsase/Diguanyl_cyclase"/>
</dbReference>
<dbReference type="Gene3D" id="3.20.20.450">
    <property type="entry name" value="EAL domain"/>
    <property type="match status" value="1"/>
</dbReference>
<dbReference type="CDD" id="cd01948">
    <property type="entry name" value="EAL"/>
    <property type="match status" value="1"/>
</dbReference>
<dbReference type="Gene3D" id="3.30.70.270">
    <property type="match status" value="1"/>
</dbReference>